<dbReference type="PANTHER" id="PTHR45339">
    <property type="entry name" value="HYBRID SIGNAL TRANSDUCTION HISTIDINE KINASE J"/>
    <property type="match status" value="1"/>
</dbReference>
<reference evidence="6" key="1">
    <citation type="submission" date="2016-10" db="EMBL/GenBank/DDBJ databases">
        <authorList>
            <person name="Varghese N."/>
            <person name="Submissions S."/>
        </authorList>
    </citation>
    <scope>NUCLEOTIDE SEQUENCE [LARGE SCALE GENOMIC DNA]</scope>
    <source>
        <strain evidence="6">DSM 25329</strain>
    </source>
</reference>
<gene>
    <name evidence="5" type="ORF">SAMN04487996_13110</name>
</gene>
<dbReference type="OrthoDB" id="9789181at2"/>
<keyword evidence="2" id="KW-0902">Two-component regulatory system</keyword>
<dbReference type="PROSITE" id="PS50110">
    <property type="entry name" value="RESPONSE_REGULATORY"/>
    <property type="match status" value="1"/>
</dbReference>
<accession>A0A1G8AKX6</accession>
<dbReference type="SMART" id="SM00448">
    <property type="entry name" value="REC"/>
    <property type="match status" value="1"/>
</dbReference>
<dbReference type="CDD" id="cd17546">
    <property type="entry name" value="REC_hyHK_CKI1_RcsC-like"/>
    <property type="match status" value="1"/>
</dbReference>
<dbReference type="InterPro" id="IPR011006">
    <property type="entry name" value="CheY-like_superfamily"/>
</dbReference>
<dbReference type="STRING" id="659014.SAMN04487996_13110"/>
<keyword evidence="1 3" id="KW-0597">Phosphoprotein</keyword>
<evidence type="ECO:0000259" key="4">
    <source>
        <dbReference type="PROSITE" id="PS50110"/>
    </source>
</evidence>
<keyword evidence="6" id="KW-1185">Reference proteome</keyword>
<organism evidence="5 6">
    <name type="scientific">Dyadobacter soli</name>
    <dbReference type="NCBI Taxonomy" id="659014"/>
    <lineage>
        <taxon>Bacteria</taxon>
        <taxon>Pseudomonadati</taxon>
        <taxon>Bacteroidota</taxon>
        <taxon>Cytophagia</taxon>
        <taxon>Cytophagales</taxon>
        <taxon>Spirosomataceae</taxon>
        <taxon>Dyadobacter</taxon>
    </lineage>
</organism>
<dbReference type="Proteomes" id="UP000198748">
    <property type="component" value="Unassembled WGS sequence"/>
</dbReference>
<feature type="domain" description="Response regulatory" evidence="4">
    <location>
        <begin position="5"/>
        <end position="121"/>
    </location>
</feature>
<dbReference type="EMBL" id="FNAN01000031">
    <property type="protein sequence ID" value="SDH21519.1"/>
    <property type="molecule type" value="Genomic_DNA"/>
</dbReference>
<proteinExistence type="predicted"/>
<dbReference type="PANTHER" id="PTHR45339:SF1">
    <property type="entry name" value="HYBRID SIGNAL TRANSDUCTION HISTIDINE KINASE J"/>
    <property type="match status" value="1"/>
</dbReference>
<dbReference type="Gene3D" id="3.40.50.2300">
    <property type="match status" value="1"/>
</dbReference>
<name>A0A1G8AKX6_9BACT</name>
<evidence type="ECO:0000313" key="5">
    <source>
        <dbReference type="EMBL" id="SDH21519.1"/>
    </source>
</evidence>
<protein>
    <submittedName>
        <fullName evidence="5">Response regulator receiver domain-containing protein</fullName>
    </submittedName>
</protein>
<dbReference type="SUPFAM" id="SSF52172">
    <property type="entry name" value="CheY-like"/>
    <property type="match status" value="1"/>
</dbReference>
<dbReference type="InterPro" id="IPR001789">
    <property type="entry name" value="Sig_transdc_resp-reg_receiver"/>
</dbReference>
<evidence type="ECO:0000256" key="2">
    <source>
        <dbReference type="ARBA" id="ARBA00023012"/>
    </source>
</evidence>
<evidence type="ECO:0000313" key="6">
    <source>
        <dbReference type="Proteomes" id="UP000198748"/>
    </source>
</evidence>
<dbReference type="GO" id="GO:0000160">
    <property type="term" value="P:phosphorelay signal transduction system"/>
    <property type="evidence" value="ECO:0007669"/>
    <property type="project" value="UniProtKB-KW"/>
</dbReference>
<dbReference type="RefSeq" id="WP_090157543.1">
    <property type="nucleotide sequence ID" value="NZ_FNAN01000031.1"/>
</dbReference>
<feature type="modified residue" description="4-aspartylphosphate" evidence="3">
    <location>
        <position position="55"/>
    </location>
</feature>
<dbReference type="Pfam" id="PF00072">
    <property type="entry name" value="Response_reg"/>
    <property type="match status" value="1"/>
</dbReference>
<evidence type="ECO:0000256" key="1">
    <source>
        <dbReference type="ARBA" id="ARBA00022553"/>
    </source>
</evidence>
<dbReference type="AlphaFoldDB" id="A0A1G8AKX6"/>
<sequence>MEKKKIMIVDDDARNIFALKATLKAKGFECISCSAATEALDILRTDAPVDAVLIDMMMPEMDGYEAIPLIKDLDNRHSVPVIAVTAQAMVGDREKCLDAGANDYISKPIDVDKLLKILNGI</sequence>
<evidence type="ECO:0000256" key="3">
    <source>
        <dbReference type="PROSITE-ProRule" id="PRU00169"/>
    </source>
</evidence>